<dbReference type="InterPro" id="IPR045211">
    <property type="entry name" value="TFP11/STIP/Ntr1"/>
</dbReference>
<keyword evidence="4" id="KW-1185">Reference proteome</keyword>
<feature type="domain" description="G-patch" evidence="2">
    <location>
        <begin position="143"/>
        <end position="189"/>
    </location>
</feature>
<dbReference type="Pfam" id="PF01585">
    <property type="entry name" value="G-patch"/>
    <property type="match status" value="1"/>
</dbReference>
<evidence type="ECO:0000313" key="3">
    <source>
        <dbReference type="EMBL" id="KAK0169826.1"/>
    </source>
</evidence>
<feature type="region of interest" description="Disordered" evidence="1">
    <location>
        <begin position="218"/>
        <end position="240"/>
    </location>
</feature>
<reference evidence="3" key="1">
    <citation type="journal article" date="2023" name="bioRxiv">
        <title>Scaffold-level genome assemblies of two parasitoid biocontrol wasps reveal the parthenogenesis mechanism and an associated novel virus.</title>
        <authorList>
            <person name="Inwood S."/>
            <person name="Skelly J."/>
            <person name="Guhlin J."/>
            <person name="Harrop T."/>
            <person name="Goldson S."/>
            <person name="Dearden P."/>
        </authorList>
    </citation>
    <scope>NUCLEOTIDE SEQUENCE</scope>
    <source>
        <strain evidence="3">Irish</strain>
        <tissue evidence="3">Whole body</tissue>
    </source>
</reference>
<dbReference type="GO" id="GO:0000390">
    <property type="term" value="P:spliceosomal complex disassembly"/>
    <property type="evidence" value="ECO:0007669"/>
    <property type="project" value="InterPro"/>
</dbReference>
<dbReference type="Proteomes" id="UP001168990">
    <property type="component" value="Unassembled WGS sequence"/>
</dbReference>
<dbReference type="EMBL" id="JAQQBS010000004">
    <property type="protein sequence ID" value="KAK0169826.1"/>
    <property type="molecule type" value="Genomic_DNA"/>
</dbReference>
<evidence type="ECO:0000256" key="1">
    <source>
        <dbReference type="SAM" id="MobiDB-lite"/>
    </source>
</evidence>
<dbReference type="PANTHER" id="PTHR23329:SF1">
    <property type="entry name" value="TUFTELIN-INTERACTING PROTEIN 11"/>
    <property type="match status" value="1"/>
</dbReference>
<dbReference type="PROSITE" id="PS50174">
    <property type="entry name" value="G_PATCH"/>
    <property type="match status" value="1"/>
</dbReference>
<dbReference type="GO" id="GO:0003676">
    <property type="term" value="F:nucleic acid binding"/>
    <property type="evidence" value="ECO:0007669"/>
    <property type="project" value="InterPro"/>
</dbReference>
<reference evidence="3" key="2">
    <citation type="submission" date="2023-03" db="EMBL/GenBank/DDBJ databases">
        <authorList>
            <person name="Inwood S.N."/>
            <person name="Skelly J.G."/>
            <person name="Guhlin J."/>
            <person name="Harrop T.W.R."/>
            <person name="Goldson S.G."/>
            <person name="Dearden P.K."/>
        </authorList>
    </citation>
    <scope>NUCLEOTIDE SEQUENCE</scope>
    <source>
        <strain evidence="3">Irish</strain>
        <tissue evidence="3">Whole body</tissue>
    </source>
</reference>
<name>A0AA39KQH7_9HYME</name>
<dbReference type="AlphaFoldDB" id="A0AA39KQH7"/>
<dbReference type="SMART" id="SM00443">
    <property type="entry name" value="G_patch"/>
    <property type="match status" value="1"/>
</dbReference>
<dbReference type="InterPro" id="IPR000467">
    <property type="entry name" value="G_patch_dom"/>
</dbReference>
<comment type="caution">
    <text evidence="3">The sequence shown here is derived from an EMBL/GenBank/DDBJ whole genome shotgun (WGS) entry which is preliminary data.</text>
</comment>
<evidence type="ECO:0000313" key="4">
    <source>
        <dbReference type="Proteomes" id="UP001168990"/>
    </source>
</evidence>
<sequence>MPFSITVMDNRYSSEIINSSRLSDDSSQSESEHGVSFLDDSLMYRLPSDSYDYNHVQNENNYENHNDDVAVHHNSEFEEPLIESPVENQHSTDEACNENATTIEGSPSIDNEDFSNKRSRTEFENENYEIIKGVFFEPPRKKKTDIGKILMEKMGYFEGSGLGKNNQGRLQPVEAFHQKGRRGLAFEYTKLKAAITKWDPSLEVTEIEEEIIWMTSGLAPPSELPDQGRTAPHSSRPDDRLQSILGSKFYAF</sequence>
<proteinExistence type="predicted"/>
<dbReference type="PANTHER" id="PTHR23329">
    <property type="entry name" value="TUFTELIN-INTERACTING PROTEIN 11-RELATED"/>
    <property type="match status" value="1"/>
</dbReference>
<protein>
    <recommendedName>
        <fullName evidence="2">G-patch domain-containing protein</fullName>
    </recommendedName>
</protein>
<feature type="compositionally biased region" description="Polar residues" evidence="1">
    <location>
        <begin position="100"/>
        <end position="109"/>
    </location>
</feature>
<organism evidence="3 4">
    <name type="scientific">Microctonus aethiopoides</name>
    <dbReference type="NCBI Taxonomy" id="144406"/>
    <lineage>
        <taxon>Eukaryota</taxon>
        <taxon>Metazoa</taxon>
        <taxon>Ecdysozoa</taxon>
        <taxon>Arthropoda</taxon>
        <taxon>Hexapoda</taxon>
        <taxon>Insecta</taxon>
        <taxon>Pterygota</taxon>
        <taxon>Neoptera</taxon>
        <taxon>Endopterygota</taxon>
        <taxon>Hymenoptera</taxon>
        <taxon>Apocrita</taxon>
        <taxon>Ichneumonoidea</taxon>
        <taxon>Braconidae</taxon>
        <taxon>Euphorinae</taxon>
        <taxon>Microctonus</taxon>
    </lineage>
</organism>
<accession>A0AA39KQH7</accession>
<feature type="region of interest" description="Disordered" evidence="1">
    <location>
        <begin position="100"/>
        <end position="120"/>
    </location>
</feature>
<evidence type="ECO:0000259" key="2">
    <source>
        <dbReference type="PROSITE" id="PS50174"/>
    </source>
</evidence>
<dbReference type="GO" id="GO:0071008">
    <property type="term" value="C:U2-type post-mRNA release spliceosomal complex"/>
    <property type="evidence" value="ECO:0007669"/>
    <property type="project" value="TreeGrafter"/>
</dbReference>
<gene>
    <name evidence="3" type="ORF">PV328_010464</name>
</gene>